<dbReference type="EnsemblPlants" id="KEH23001">
    <property type="protein sequence ID" value="KEH23001"/>
    <property type="gene ID" value="MTR_7g063590"/>
</dbReference>
<evidence type="ECO:0000313" key="2">
    <source>
        <dbReference type="EMBL" id="KEH23001.1"/>
    </source>
</evidence>
<feature type="region of interest" description="Disordered" evidence="1">
    <location>
        <begin position="57"/>
        <end position="82"/>
    </location>
</feature>
<reference evidence="2 4" key="2">
    <citation type="journal article" date="2014" name="BMC Genomics">
        <title>An improved genome release (version Mt4.0) for the model legume Medicago truncatula.</title>
        <authorList>
            <person name="Tang H."/>
            <person name="Krishnakumar V."/>
            <person name="Bidwell S."/>
            <person name="Rosen B."/>
            <person name="Chan A."/>
            <person name="Zhou S."/>
            <person name="Gentzbittel L."/>
            <person name="Childs K.L."/>
            <person name="Yandell M."/>
            <person name="Gundlach H."/>
            <person name="Mayer K.F."/>
            <person name="Schwartz D.C."/>
            <person name="Town C.D."/>
        </authorList>
    </citation>
    <scope>GENOME REANNOTATION</scope>
    <source>
        <strain evidence="2">A17</strain>
        <strain evidence="3 4">cv. Jemalong A17</strain>
    </source>
</reference>
<dbReference type="EMBL" id="CM001223">
    <property type="protein sequence ID" value="KEH23001.1"/>
    <property type="molecule type" value="Genomic_DNA"/>
</dbReference>
<organism evidence="2 4">
    <name type="scientific">Medicago truncatula</name>
    <name type="common">Barrel medic</name>
    <name type="synonym">Medicago tribuloides</name>
    <dbReference type="NCBI Taxonomy" id="3880"/>
    <lineage>
        <taxon>Eukaryota</taxon>
        <taxon>Viridiplantae</taxon>
        <taxon>Streptophyta</taxon>
        <taxon>Embryophyta</taxon>
        <taxon>Tracheophyta</taxon>
        <taxon>Spermatophyta</taxon>
        <taxon>Magnoliopsida</taxon>
        <taxon>eudicotyledons</taxon>
        <taxon>Gunneridae</taxon>
        <taxon>Pentapetalae</taxon>
        <taxon>rosids</taxon>
        <taxon>fabids</taxon>
        <taxon>Fabales</taxon>
        <taxon>Fabaceae</taxon>
        <taxon>Papilionoideae</taxon>
        <taxon>50 kb inversion clade</taxon>
        <taxon>NPAAA clade</taxon>
        <taxon>Hologalegina</taxon>
        <taxon>IRL clade</taxon>
        <taxon>Trifolieae</taxon>
        <taxon>Medicago</taxon>
    </lineage>
</organism>
<evidence type="ECO:0000313" key="4">
    <source>
        <dbReference type="Proteomes" id="UP000002051"/>
    </source>
</evidence>
<name>A0A072U0Q7_MEDTR</name>
<reference evidence="2 4" key="1">
    <citation type="journal article" date="2011" name="Nature">
        <title>The Medicago genome provides insight into the evolution of rhizobial symbioses.</title>
        <authorList>
            <person name="Young N.D."/>
            <person name="Debelle F."/>
            <person name="Oldroyd G.E."/>
            <person name="Geurts R."/>
            <person name="Cannon S.B."/>
            <person name="Udvardi M.K."/>
            <person name="Benedito V.A."/>
            <person name="Mayer K.F."/>
            <person name="Gouzy J."/>
            <person name="Schoof H."/>
            <person name="Van de Peer Y."/>
            <person name="Proost S."/>
            <person name="Cook D.R."/>
            <person name="Meyers B.C."/>
            <person name="Spannagl M."/>
            <person name="Cheung F."/>
            <person name="De Mita S."/>
            <person name="Krishnakumar V."/>
            <person name="Gundlach H."/>
            <person name="Zhou S."/>
            <person name="Mudge J."/>
            <person name="Bharti A.K."/>
            <person name="Murray J.D."/>
            <person name="Naoumkina M.A."/>
            <person name="Rosen B."/>
            <person name="Silverstein K.A."/>
            <person name="Tang H."/>
            <person name="Rombauts S."/>
            <person name="Zhao P.X."/>
            <person name="Zhou P."/>
            <person name="Barbe V."/>
            <person name="Bardou P."/>
            <person name="Bechner M."/>
            <person name="Bellec A."/>
            <person name="Berger A."/>
            <person name="Berges H."/>
            <person name="Bidwell S."/>
            <person name="Bisseling T."/>
            <person name="Choisne N."/>
            <person name="Couloux A."/>
            <person name="Denny R."/>
            <person name="Deshpande S."/>
            <person name="Dai X."/>
            <person name="Doyle J.J."/>
            <person name="Dudez A.M."/>
            <person name="Farmer A.D."/>
            <person name="Fouteau S."/>
            <person name="Franken C."/>
            <person name="Gibelin C."/>
            <person name="Gish J."/>
            <person name="Goldstein S."/>
            <person name="Gonzalez A.J."/>
            <person name="Green P.J."/>
            <person name="Hallab A."/>
            <person name="Hartog M."/>
            <person name="Hua A."/>
            <person name="Humphray S.J."/>
            <person name="Jeong D.H."/>
            <person name="Jing Y."/>
            <person name="Jocker A."/>
            <person name="Kenton S.M."/>
            <person name="Kim D.J."/>
            <person name="Klee K."/>
            <person name="Lai H."/>
            <person name="Lang C."/>
            <person name="Lin S."/>
            <person name="Macmil S.L."/>
            <person name="Magdelenat G."/>
            <person name="Matthews L."/>
            <person name="McCorrison J."/>
            <person name="Monaghan E.L."/>
            <person name="Mun J.H."/>
            <person name="Najar F.Z."/>
            <person name="Nicholson C."/>
            <person name="Noirot C."/>
            <person name="O'Bleness M."/>
            <person name="Paule C.R."/>
            <person name="Poulain J."/>
            <person name="Prion F."/>
            <person name="Qin B."/>
            <person name="Qu C."/>
            <person name="Retzel E.F."/>
            <person name="Riddle C."/>
            <person name="Sallet E."/>
            <person name="Samain S."/>
            <person name="Samson N."/>
            <person name="Sanders I."/>
            <person name="Saurat O."/>
            <person name="Scarpelli C."/>
            <person name="Schiex T."/>
            <person name="Segurens B."/>
            <person name="Severin A.J."/>
            <person name="Sherrier D.J."/>
            <person name="Shi R."/>
            <person name="Sims S."/>
            <person name="Singer S.R."/>
            <person name="Sinharoy S."/>
            <person name="Sterck L."/>
            <person name="Viollet A."/>
            <person name="Wang B.B."/>
            <person name="Wang K."/>
            <person name="Wang M."/>
            <person name="Wang X."/>
            <person name="Warfsmann J."/>
            <person name="Weissenbach J."/>
            <person name="White D.D."/>
            <person name="White J.D."/>
            <person name="Wiley G.B."/>
            <person name="Wincker P."/>
            <person name="Xing Y."/>
            <person name="Yang L."/>
            <person name="Yao Z."/>
            <person name="Ying F."/>
            <person name="Zhai J."/>
            <person name="Zhou L."/>
            <person name="Zuber A."/>
            <person name="Denarie J."/>
            <person name="Dixon R.A."/>
            <person name="May G.D."/>
            <person name="Schwartz D.C."/>
            <person name="Rogers J."/>
            <person name="Quetier F."/>
            <person name="Town C.D."/>
            <person name="Roe B.A."/>
        </authorList>
    </citation>
    <scope>NUCLEOTIDE SEQUENCE [LARGE SCALE GENOMIC DNA]</scope>
    <source>
        <strain evidence="2">A17</strain>
        <strain evidence="3 4">cv. Jemalong A17</strain>
    </source>
</reference>
<dbReference type="AlphaFoldDB" id="A0A072U0Q7"/>
<sequence length="149" mass="17294">MKLQIKEVMQQLAFPEMTMFTPSTRKVPTKGAKERVRSTRKEALTSRISSLWERVDSRFPDSQSSSTKSSFPKRKGARIDNPSCSPVSFSTRVLKLILVPTPIDHMRKFMKPFTEEKNWMLQTIRFWISGYAYGFDCDSHSTYTRGERS</sequence>
<proteinExistence type="predicted"/>
<reference evidence="3" key="3">
    <citation type="submission" date="2015-04" db="UniProtKB">
        <authorList>
            <consortium name="EnsemblPlants"/>
        </authorList>
    </citation>
    <scope>IDENTIFICATION</scope>
    <source>
        <strain evidence="3">cv. Jemalong A17</strain>
    </source>
</reference>
<keyword evidence="4" id="KW-1185">Reference proteome</keyword>
<dbReference type="HOGENOM" id="CLU_1752474_0_0_1"/>
<feature type="region of interest" description="Disordered" evidence="1">
    <location>
        <begin position="22"/>
        <end position="41"/>
    </location>
</feature>
<dbReference type="Proteomes" id="UP000002051">
    <property type="component" value="Unassembled WGS sequence"/>
</dbReference>
<accession>A0A072U0Q7</accession>
<evidence type="ECO:0000256" key="1">
    <source>
        <dbReference type="SAM" id="MobiDB-lite"/>
    </source>
</evidence>
<feature type="compositionally biased region" description="Basic and acidic residues" evidence="1">
    <location>
        <begin position="31"/>
        <end position="41"/>
    </location>
</feature>
<evidence type="ECO:0000313" key="3">
    <source>
        <dbReference type="EnsemblPlants" id="KEH23001"/>
    </source>
</evidence>
<protein>
    <submittedName>
        <fullName evidence="2 3">Uncharacterized protein</fullName>
    </submittedName>
</protein>
<gene>
    <name evidence="2" type="ordered locus">MTR_7g063590</name>
</gene>